<evidence type="ECO:0000256" key="4">
    <source>
        <dbReference type="ARBA" id="ARBA00004305"/>
    </source>
</evidence>
<dbReference type="AlphaFoldDB" id="A0AAN8ZS56"/>
<keyword evidence="16" id="KW-0496">Mitochondrion</keyword>
<name>A0AAN8ZS56_HALRR</name>
<keyword evidence="17" id="KW-0539">Nucleus</keyword>
<keyword evidence="12" id="KW-0255">Endonuclease</keyword>
<feature type="region of interest" description="Disordered" evidence="25">
    <location>
        <begin position="244"/>
        <end position="265"/>
    </location>
</feature>
<comment type="similarity">
    <text evidence="5">Belongs to the RNase Z family.</text>
</comment>
<evidence type="ECO:0000256" key="16">
    <source>
        <dbReference type="ARBA" id="ARBA00023128"/>
    </source>
</evidence>
<dbReference type="SUPFAM" id="SSF56281">
    <property type="entry name" value="Metallo-hydrolase/oxidoreductase"/>
    <property type="match status" value="2"/>
</dbReference>
<keyword evidence="10" id="KW-0540">Nuclease</keyword>
<keyword evidence="13 27" id="KW-0378">Hydrolase</keyword>
<evidence type="ECO:0000256" key="25">
    <source>
        <dbReference type="SAM" id="MobiDB-lite"/>
    </source>
</evidence>
<proteinExistence type="inferred from homology"/>
<dbReference type="FunFam" id="3.60.15.10:FF:000014">
    <property type="entry name" value="Zinc phosphodiesterase ELAC protein 2"/>
    <property type="match status" value="1"/>
</dbReference>
<gene>
    <name evidence="27" type="primary">ELAC2</name>
    <name evidence="27" type="ORF">SK128_024271</name>
</gene>
<evidence type="ECO:0000313" key="28">
    <source>
        <dbReference type="Proteomes" id="UP001381693"/>
    </source>
</evidence>
<evidence type="ECO:0000259" key="26">
    <source>
        <dbReference type="Pfam" id="PF13691"/>
    </source>
</evidence>
<comment type="cofactor">
    <cofactor evidence="2">
        <name>Zn(2+)</name>
        <dbReference type="ChEBI" id="CHEBI:29105"/>
    </cofactor>
</comment>
<evidence type="ECO:0000256" key="11">
    <source>
        <dbReference type="ARBA" id="ARBA00022723"/>
    </source>
</evidence>
<feature type="coiled-coil region" evidence="24">
    <location>
        <begin position="860"/>
        <end position="887"/>
    </location>
</feature>
<evidence type="ECO:0000256" key="13">
    <source>
        <dbReference type="ARBA" id="ARBA00022801"/>
    </source>
</evidence>
<dbReference type="PANTHER" id="PTHR12553">
    <property type="entry name" value="ZINC PHOSPHODIESTERASE ELAC PROTEIN 2"/>
    <property type="match status" value="1"/>
</dbReference>
<organism evidence="27 28">
    <name type="scientific">Halocaridina rubra</name>
    <name type="common">Hawaiian red shrimp</name>
    <dbReference type="NCBI Taxonomy" id="373956"/>
    <lineage>
        <taxon>Eukaryota</taxon>
        <taxon>Metazoa</taxon>
        <taxon>Ecdysozoa</taxon>
        <taxon>Arthropoda</taxon>
        <taxon>Crustacea</taxon>
        <taxon>Multicrustacea</taxon>
        <taxon>Malacostraca</taxon>
        <taxon>Eumalacostraca</taxon>
        <taxon>Eucarida</taxon>
        <taxon>Decapoda</taxon>
        <taxon>Pleocyemata</taxon>
        <taxon>Caridea</taxon>
        <taxon>Atyoidea</taxon>
        <taxon>Atyidae</taxon>
        <taxon>Halocaridina</taxon>
    </lineage>
</organism>
<keyword evidence="9" id="KW-0819">tRNA processing</keyword>
<evidence type="ECO:0000256" key="18">
    <source>
        <dbReference type="ARBA" id="ARBA00030689"/>
    </source>
</evidence>
<comment type="catalytic activity">
    <reaction evidence="1">
        <text>Endonucleolytic cleavage of RNA, removing extra 3' nucleotides from tRNA precursor, generating 3' termini of tRNAs. A 3'-hydroxy group is left at the tRNA terminus and a 5'-phosphoryl group is left at the trailer molecule.</text>
        <dbReference type="EC" id="3.1.26.11"/>
    </reaction>
</comment>
<evidence type="ECO:0000256" key="9">
    <source>
        <dbReference type="ARBA" id="ARBA00022694"/>
    </source>
</evidence>
<dbReference type="GO" id="GO:1990180">
    <property type="term" value="P:mitochondrial tRNA 3'-end processing"/>
    <property type="evidence" value="ECO:0007669"/>
    <property type="project" value="TreeGrafter"/>
</dbReference>
<evidence type="ECO:0000256" key="8">
    <source>
        <dbReference type="ARBA" id="ARBA00022553"/>
    </source>
</evidence>
<dbReference type="Proteomes" id="UP001381693">
    <property type="component" value="Unassembled WGS sequence"/>
</dbReference>
<evidence type="ECO:0000256" key="24">
    <source>
        <dbReference type="SAM" id="Coils"/>
    </source>
</evidence>
<dbReference type="GO" id="GO:0005634">
    <property type="term" value="C:nucleus"/>
    <property type="evidence" value="ECO:0007669"/>
    <property type="project" value="UniProtKB-SubCell"/>
</dbReference>
<evidence type="ECO:0000256" key="14">
    <source>
        <dbReference type="ARBA" id="ARBA00022833"/>
    </source>
</evidence>
<sequence>MYKCVASAFVVNRVFTPVITSIRSQRESRIITSFRTYKKPTHKKLYELLQNMPKKVDVKELQGIRLARKEKVRRYPPSTVYLQVLGSGAPGAPKSLYVFTEQARFLFNCGEGSQRLAYEHKVKLGMMEHVLITHKSWNNVGGLPGVLLTLQDTGVPEITLHGPPGIESLYFDTRHFIRFRDLDIKYRHYLENEGIIGDKNDPLTIQAVPIWAKEDCEVSSIERNGREMLDENQMEVEDLYAHEKTGFKRRPRPGRDQFANPEVRKKKTEESIKCKNLAIAYICRPPPKAGALLLEKCLKAGVPPGPLLGELKRGQDVVLPNGNTVLASDVTSPDDPGPVFIVIEVPTIAYLDSLLESPAFGKYQASAASDADVAEVVIHFTSPDVISNPRYQEWMSRFSPSTNHLCLNESSTCMGSIAVHRIQYKLNLLSSSLFPILEDKGILLEKDIDKKAFNNGGHDNAENAVNTSESSNSTTNLTHTVGPTYQATTLMTYYIRPKKKFNRFNELMLTPDKYLEECYAVEGFESILQETKSKLSSSKSGLQFTESLSESFPSVTFLGTGSCIPNKTRNTSGILLRISTNTSLLMDCGEGTYGQLVRLMGMTKSDEVLRQLSGVYISHLHADHHIGFIRVLMERRRAFHRAGILNVPKLQLLAPQNIISYLASYHTNFEPILQDFTLVGNQRFLSQDFRGGNENYDSICSALEMRAIDMTYVIHCPSSFGVAWTHKDGWKIAYSGDTMPCEDFVRIGQNCDLLIHEATMEDELEEDARVKTHSTTSQAIQVGRDMRAHYIMLTHFSQRYAKVPLLEGDMPENVGIAFDNMQVCLEDLPSMHHMYKALVTMFAEDYEDMLEKTAKKRTAREIMNRQLKELINKNSVMENALKKSKTDAV</sequence>
<keyword evidence="8" id="KW-0597">Phosphoprotein</keyword>
<dbReference type="Pfam" id="PF13691">
    <property type="entry name" value="Lactamase_B_4"/>
    <property type="match status" value="1"/>
</dbReference>
<dbReference type="PANTHER" id="PTHR12553:SF49">
    <property type="entry name" value="ZINC PHOSPHODIESTERASE ELAC PROTEIN 2"/>
    <property type="match status" value="1"/>
</dbReference>
<feature type="compositionally biased region" description="Low complexity" evidence="25">
    <location>
        <begin position="462"/>
        <end position="479"/>
    </location>
</feature>
<evidence type="ECO:0000256" key="3">
    <source>
        <dbReference type="ARBA" id="ARBA00004123"/>
    </source>
</evidence>
<evidence type="ECO:0000256" key="6">
    <source>
        <dbReference type="ARBA" id="ARBA00012477"/>
    </source>
</evidence>
<dbReference type="GO" id="GO:0046872">
    <property type="term" value="F:metal ion binding"/>
    <property type="evidence" value="ECO:0007669"/>
    <property type="project" value="UniProtKB-KW"/>
</dbReference>
<dbReference type="EC" id="3.1.26.11" evidence="6"/>
<reference evidence="27 28" key="1">
    <citation type="submission" date="2023-11" db="EMBL/GenBank/DDBJ databases">
        <title>Halocaridina rubra genome assembly.</title>
        <authorList>
            <person name="Smith C."/>
        </authorList>
    </citation>
    <scope>NUCLEOTIDE SEQUENCE [LARGE SCALE GENOMIC DNA]</scope>
    <source>
        <strain evidence="27">EP-1</strain>
        <tissue evidence="27">Whole</tissue>
    </source>
</reference>
<evidence type="ECO:0000256" key="1">
    <source>
        <dbReference type="ARBA" id="ARBA00000402"/>
    </source>
</evidence>
<keyword evidence="28" id="KW-1185">Reference proteome</keyword>
<evidence type="ECO:0000256" key="15">
    <source>
        <dbReference type="ARBA" id="ARBA00022946"/>
    </source>
</evidence>
<evidence type="ECO:0000256" key="21">
    <source>
        <dbReference type="ARBA" id="ARBA00032616"/>
    </source>
</evidence>
<feature type="region of interest" description="Disordered" evidence="25">
    <location>
        <begin position="455"/>
        <end position="479"/>
    </location>
</feature>
<evidence type="ECO:0000256" key="20">
    <source>
        <dbReference type="ARBA" id="ARBA00032104"/>
    </source>
</evidence>
<accession>A0AAN8ZS56</accession>
<comment type="function">
    <text evidence="22">Zinc phosphodiesterase, which displays mitochondrial tRNA 3'-processing endonuclease activity. Involved in tRNA maturation, by removing a 3'-trailer from precursor tRNA. Associates with mitochondrial DNA complexes at the nucleoids to initiate RNA processing and ribosome assembly.</text>
</comment>
<evidence type="ECO:0000256" key="12">
    <source>
        <dbReference type="ARBA" id="ARBA00022759"/>
    </source>
</evidence>
<evidence type="ECO:0000256" key="2">
    <source>
        <dbReference type="ARBA" id="ARBA00001947"/>
    </source>
</evidence>
<evidence type="ECO:0000256" key="22">
    <source>
        <dbReference type="ARBA" id="ARBA00046098"/>
    </source>
</evidence>
<dbReference type="InterPro" id="IPR036866">
    <property type="entry name" value="RibonucZ/Hydroxyglut_hydro"/>
</dbReference>
<dbReference type="InterPro" id="IPR027794">
    <property type="entry name" value="tRNase_Z_dom"/>
</dbReference>
<dbReference type="InterPro" id="IPR047151">
    <property type="entry name" value="RNZ2-like"/>
</dbReference>
<dbReference type="CDD" id="cd07718">
    <property type="entry name" value="RNaseZ_ELAC1_ELAC2-C-term-like_MBL-fold"/>
    <property type="match status" value="1"/>
</dbReference>
<keyword evidence="14" id="KW-0862">Zinc</keyword>
<evidence type="ECO:0000256" key="17">
    <source>
        <dbReference type="ARBA" id="ARBA00023242"/>
    </source>
</evidence>
<comment type="caution">
    <text evidence="27">The sequence shown here is derived from an EMBL/GenBank/DDBJ whole genome shotgun (WGS) entry which is preliminary data.</text>
</comment>
<dbReference type="GO" id="GO:0042645">
    <property type="term" value="C:mitochondrial nucleoid"/>
    <property type="evidence" value="ECO:0007669"/>
    <property type="project" value="UniProtKB-ARBA"/>
</dbReference>
<evidence type="ECO:0000256" key="5">
    <source>
        <dbReference type="ARBA" id="ARBA00007823"/>
    </source>
</evidence>
<evidence type="ECO:0000256" key="19">
    <source>
        <dbReference type="ARBA" id="ARBA00030729"/>
    </source>
</evidence>
<comment type="subcellular location">
    <subcellularLocation>
        <location evidence="4">Mitochondrion matrix</location>
    </subcellularLocation>
    <subcellularLocation>
        <location evidence="3">Nucleus</location>
    </subcellularLocation>
</comment>
<protein>
    <recommendedName>
        <fullName evidence="7">Zinc phosphodiesterase ELAC protein 2</fullName>
        <ecNumber evidence="6">3.1.26.11</ecNumber>
    </recommendedName>
    <alternativeName>
        <fullName evidence="21">ElaC homolog protein 2</fullName>
    </alternativeName>
    <alternativeName>
        <fullName evidence="19">Ribonuclease Z 2</fullName>
    </alternativeName>
    <alternativeName>
        <fullName evidence="20">tRNA 3 endonuclease 2</fullName>
    </alternativeName>
    <alternativeName>
        <fullName evidence="18">tRNase Z 2</fullName>
    </alternativeName>
</protein>
<feature type="domain" description="tRNase Z endonuclease" evidence="26">
    <location>
        <begin position="95"/>
        <end position="142"/>
    </location>
</feature>
<dbReference type="GO" id="GO:0042781">
    <property type="term" value="F:3'-tRNA processing endoribonuclease activity"/>
    <property type="evidence" value="ECO:0007669"/>
    <property type="project" value="UniProtKB-EC"/>
</dbReference>
<evidence type="ECO:0000256" key="10">
    <source>
        <dbReference type="ARBA" id="ARBA00022722"/>
    </source>
</evidence>
<evidence type="ECO:0000256" key="23">
    <source>
        <dbReference type="ARBA" id="ARBA00047136"/>
    </source>
</evidence>
<keyword evidence="11" id="KW-0479">Metal-binding</keyword>
<evidence type="ECO:0000256" key="7">
    <source>
        <dbReference type="ARBA" id="ARBA00013357"/>
    </source>
</evidence>
<dbReference type="EMBL" id="JAXCGZ010019255">
    <property type="protein sequence ID" value="KAK7066336.1"/>
    <property type="molecule type" value="Genomic_DNA"/>
</dbReference>
<comment type="subunit">
    <text evidence="23">Homodimer. Interacts with PTCD1.</text>
</comment>
<evidence type="ECO:0000313" key="27">
    <source>
        <dbReference type="EMBL" id="KAK7066336.1"/>
    </source>
</evidence>
<dbReference type="Gene3D" id="3.60.15.10">
    <property type="entry name" value="Ribonuclease Z/Hydroxyacylglutathione hydrolase-like"/>
    <property type="match status" value="2"/>
</dbReference>
<keyword evidence="15" id="KW-0809">Transit peptide</keyword>
<dbReference type="Pfam" id="PF23023">
    <property type="entry name" value="Anti-Pycsar_Apyc1"/>
    <property type="match status" value="1"/>
</dbReference>
<keyword evidence="24" id="KW-0175">Coiled coil</keyword>